<protein>
    <submittedName>
        <fullName evidence="1">Uncharacterized protein</fullName>
    </submittedName>
</protein>
<accession>A0A8S1ET89</accession>
<dbReference type="Proteomes" id="UP000494206">
    <property type="component" value="Unassembled WGS sequence"/>
</dbReference>
<dbReference type="AlphaFoldDB" id="A0A8S1ET89"/>
<gene>
    <name evidence="1" type="ORF">CBOVIS_LOCUS5283</name>
</gene>
<comment type="caution">
    <text evidence="1">The sequence shown here is derived from an EMBL/GenBank/DDBJ whole genome shotgun (WGS) entry which is preliminary data.</text>
</comment>
<keyword evidence="2" id="KW-1185">Reference proteome</keyword>
<dbReference type="OrthoDB" id="5839924at2759"/>
<name>A0A8S1ET89_9PELO</name>
<dbReference type="EMBL" id="CADEPM010000003">
    <property type="protein sequence ID" value="CAB3402699.1"/>
    <property type="molecule type" value="Genomic_DNA"/>
</dbReference>
<organism evidence="1 2">
    <name type="scientific">Caenorhabditis bovis</name>
    <dbReference type="NCBI Taxonomy" id="2654633"/>
    <lineage>
        <taxon>Eukaryota</taxon>
        <taxon>Metazoa</taxon>
        <taxon>Ecdysozoa</taxon>
        <taxon>Nematoda</taxon>
        <taxon>Chromadorea</taxon>
        <taxon>Rhabditida</taxon>
        <taxon>Rhabditina</taxon>
        <taxon>Rhabditomorpha</taxon>
        <taxon>Rhabditoidea</taxon>
        <taxon>Rhabditidae</taxon>
        <taxon>Peloderinae</taxon>
        <taxon>Caenorhabditis</taxon>
    </lineage>
</organism>
<evidence type="ECO:0000313" key="2">
    <source>
        <dbReference type="Proteomes" id="UP000494206"/>
    </source>
</evidence>
<reference evidence="1 2" key="1">
    <citation type="submission" date="2020-04" db="EMBL/GenBank/DDBJ databases">
        <authorList>
            <person name="Laetsch R D."/>
            <person name="Stevens L."/>
            <person name="Kumar S."/>
            <person name="Blaxter L. M."/>
        </authorList>
    </citation>
    <scope>NUCLEOTIDE SEQUENCE [LARGE SCALE GENOMIC DNA]</scope>
</reference>
<evidence type="ECO:0000313" key="1">
    <source>
        <dbReference type="EMBL" id="CAB3402699.1"/>
    </source>
</evidence>
<proteinExistence type="predicted"/>
<sequence length="278" mass="30611">MAYVDSYYLEDRVDANVQRIGDDEVDSSEPAIIIGQPNEVASDYCGFVSEEIPPIYREQLREAVKSQMMQRPLKLTTSNATIVKNPNQQDLNASIMDNKRYFAKPAEYSKKSTKKEIVESGGSAYAWEETKPIEAISPITITTTNLYTNDYYTTDCLTVHDYIPGFSPPTQNDNVQYRTEFKLPKAMVAEATANIFHVAPTSNRLSTLSMTGVESSQSNDVSSLSTARLGPAYGCLSTSGNQSFVGKDHDYAAKYAGIGAFKPVNTTVDSHYVAATLN</sequence>